<evidence type="ECO:0000259" key="9">
    <source>
        <dbReference type="Pfam" id="PF01937"/>
    </source>
</evidence>
<sequence>MMKSKKNDCPLLENPVTYDPDTINLLENAEAREYWLTSLDEMVRGFEKKAKLLNPNKADAPEILRKCREQFHDHIENIRKEPLIVKPLSVRTLLETHQTILEKNGFQDMWSNQKERETLAAFTQFKKRMGDIDELLDFYQKWAELSKGIIAGNVFDWGAKAVSEILEKTNDFGLHHAMKTVQQRPWFIDNVDVWIKNLREQPYHSALIFVDNAGVDFVLGVLPFVRQLLIEGTNVYIAANSTPSLNDVTYSDLQRYLEMACKKCNVIQQSLLDNKLIVIDSGQRGPCLDLRSLNADTYEVMKKVDLLILEGMGRAVHTNFNAKFKVDCLKLAVLKNAWLARNLGASQFSVIFKYEASSNKSIS</sequence>
<proteinExistence type="predicted"/>
<evidence type="ECO:0000313" key="10">
    <source>
        <dbReference type="Proteomes" id="UP000192223"/>
    </source>
</evidence>
<dbReference type="PANTHER" id="PTHR12280">
    <property type="entry name" value="PANTOTHENATE KINASE"/>
    <property type="match status" value="1"/>
</dbReference>
<keyword evidence="5" id="KW-0944">Nitration</keyword>
<comment type="subunit">
    <text evidence="2">Homodimer. Interacts with PKM.</text>
</comment>
<keyword evidence="10" id="KW-1185">Reference proteome</keyword>
<evidence type="ECO:0000256" key="4">
    <source>
        <dbReference type="ARBA" id="ARBA00022596"/>
    </source>
</evidence>
<organism evidence="10 11">
    <name type="scientific">Agrilus planipennis</name>
    <name type="common">Emerald ash borer</name>
    <name type="synonym">Agrilus marcopoli</name>
    <dbReference type="NCBI Taxonomy" id="224129"/>
    <lineage>
        <taxon>Eukaryota</taxon>
        <taxon>Metazoa</taxon>
        <taxon>Ecdysozoa</taxon>
        <taxon>Arthropoda</taxon>
        <taxon>Hexapoda</taxon>
        <taxon>Insecta</taxon>
        <taxon>Pterygota</taxon>
        <taxon>Neoptera</taxon>
        <taxon>Endopterygota</taxon>
        <taxon>Coleoptera</taxon>
        <taxon>Polyphaga</taxon>
        <taxon>Elateriformia</taxon>
        <taxon>Buprestoidea</taxon>
        <taxon>Buprestidae</taxon>
        <taxon>Agrilinae</taxon>
        <taxon>Agrilus</taxon>
    </lineage>
</organism>
<dbReference type="SUPFAM" id="SSF111321">
    <property type="entry name" value="AF1104-like"/>
    <property type="match status" value="1"/>
</dbReference>
<dbReference type="KEGG" id="apln:108745007"/>
<dbReference type="FunCoup" id="A0A1W4XVP9">
    <property type="interactions" value="639"/>
</dbReference>
<dbReference type="Pfam" id="PF01937">
    <property type="entry name" value="ARMT1-like_dom"/>
    <property type="match status" value="1"/>
</dbReference>
<dbReference type="GO" id="GO:0005634">
    <property type="term" value="C:nucleus"/>
    <property type="evidence" value="ECO:0007669"/>
    <property type="project" value="TreeGrafter"/>
</dbReference>
<evidence type="ECO:0000256" key="3">
    <source>
        <dbReference type="ARBA" id="ARBA00019490"/>
    </source>
</evidence>
<dbReference type="OrthoDB" id="498611at2759"/>
<protein>
    <recommendedName>
        <fullName evidence="3">4'-phosphopantetheine phosphatase</fullName>
    </recommendedName>
    <alternativeName>
        <fullName evidence="7">Inactive pantothenic acid kinase 4</fullName>
    </alternativeName>
</protein>
<dbReference type="InterPro" id="IPR002791">
    <property type="entry name" value="ARMT1-like_metal-bd"/>
</dbReference>
<dbReference type="Gene3D" id="3.40.50.10880">
    <property type="entry name" value="Uncharacterised protein PF01937, DUF89, domain 3"/>
    <property type="match status" value="1"/>
</dbReference>
<comment type="catalytic activity">
    <reaction evidence="6">
        <text>(R)-4'-phospho-S-sulfopantetheine + H2O = (R)-S-sulfopantetheine + phosphate</text>
        <dbReference type="Rhea" id="RHEA:68340"/>
        <dbReference type="ChEBI" id="CHEBI:15377"/>
        <dbReference type="ChEBI" id="CHEBI:43474"/>
        <dbReference type="ChEBI" id="CHEBI:177302"/>
        <dbReference type="ChEBI" id="CHEBI:177303"/>
    </reaction>
    <physiologicalReaction direction="left-to-right" evidence="6">
        <dbReference type="Rhea" id="RHEA:68341"/>
    </physiologicalReaction>
</comment>
<comment type="cofactor">
    <cofactor evidence="1">
        <name>Ni(2+)</name>
        <dbReference type="ChEBI" id="CHEBI:49786"/>
    </cofactor>
</comment>
<gene>
    <name evidence="11" type="primary">LOC108745007</name>
</gene>
<dbReference type="GeneID" id="108745007"/>
<dbReference type="GO" id="GO:0005829">
    <property type="term" value="C:cytosol"/>
    <property type="evidence" value="ECO:0007669"/>
    <property type="project" value="TreeGrafter"/>
</dbReference>
<accession>A0A1W4XVP9</accession>
<dbReference type="InterPro" id="IPR036075">
    <property type="entry name" value="ARMT-1-like_metal-bd_sf"/>
</dbReference>
<evidence type="ECO:0000256" key="2">
    <source>
        <dbReference type="ARBA" id="ARBA00011388"/>
    </source>
</evidence>
<evidence type="ECO:0000256" key="8">
    <source>
        <dbReference type="ARBA" id="ARBA00046055"/>
    </source>
</evidence>
<keyword evidence="4" id="KW-0533">Nickel</keyword>
<dbReference type="PANTHER" id="PTHR12280:SF35">
    <property type="entry name" value="4'-PHOSPHOPANTETHEINE PHOSPHATASE"/>
    <property type="match status" value="1"/>
</dbReference>
<dbReference type="Proteomes" id="UP000192223">
    <property type="component" value="Unplaced"/>
</dbReference>
<dbReference type="RefSeq" id="XP_018336510.1">
    <property type="nucleotide sequence ID" value="XM_018481008.2"/>
</dbReference>
<dbReference type="AlphaFoldDB" id="A0A1W4XVP9"/>
<feature type="domain" description="Damage-control phosphatase ARMT1-like metal-binding" evidence="9">
    <location>
        <begin position="40"/>
        <end position="347"/>
    </location>
</feature>
<comment type="function">
    <text evidence="8">Phosphatase which shows a preference for 4'-phosphopantetheine and its oxidatively damaged forms (sulfonate or S-sulfonate), providing strong indirect evidence that the phosphatase activity pre-empts damage in the coenzyme A (CoA) pathway. Hydrolyzing excess 4'-phosphopantetheine could constitute a directed overflow mechanism to prevent its oxidation to the S-sulfonate, sulfonate, or other forms. Hydrolyzing 4'-phosphopantetheine sulfonate or S-sulfonate would forestall their conversion to inactive forms of CoA and acyl carrier protein. May play a role in the physiological regulation of CoA intracellular levels.</text>
</comment>
<keyword evidence="11" id="KW-0808">Transferase</keyword>
<name>A0A1W4XVP9_AGRPL</name>
<dbReference type="InParanoid" id="A0A1W4XVP9"/>
<evidence type="ECO:0000256" key="7">
    <source>
        <dbReference type="ARBA" id="ARBA00032948"/>
    </source>
</evidence>
<evidence type="ECO:0000256" key="1">
    <source>
        <dbReference type="ARBA" id="ARBA00001967"/>
    </source>
</evidence>
<dbReference type="GO" id="GO:0004594">
    <property type="term" value="F:pantothenate kinase activity"/>
    <property type="evidence" value="ECO:0007669"/>
    <property type="project" value="TreeGrafter"/>
</dbReference>
<reference evidence="11" key="1">
    <citation type="submission" date="2025-08" db="UniProtKB">
        <authorList>
            <consortium name="RefSeq"/>
        </authorList>
    </citation>
    <scope>IDENTIFICATION</scope>
    <source>
        <tissue evidence="11">Entire body</tissue>
    </source>
</reference>
<evidence type="ECO:0000313" key="11">
    <source>
        <dbReference type="RefSeq" id="XP_018336510.1"/>
    </source>
</evidence>
<dbReference type="GO" id="GO:0005524">
    <property type="term" value="F:ATP binding"/>
    <property type="evidence" value="ECO:0007669"/>
    <property type="project" value="InterPro"/>
</dbReference>
<dbReference type="GO" id="GO:0015937">
    <property type="term" value="P:coenzyme A biosynthetic process"/>
    <property type="evidence" value="ECO:0007669"/>
    <property type="project" value="InterPro"/>
</dbReference>
<dbReference type="InterPro" id="IPR004567">
    <property type="entry name" value="Type_II_PanK"/>
</dbReference>
<evidence type="ECO:0000256" key="5">
    <source>
        <dbReference type="ARBA" id="ARBA00023074"/>
    </source>
</evidence>
<keyword evidence="11" id="KW-0418">Kinase</keyword>
<dbReference type="STRING" id="224129.A0A1W4XVP9"/>
<evidence type="ECO:0000256" key="6">
    <source>
        <dbReference type="ARBA" id="ARBA00029347"/>
    </source>
</evidence>